<evidence type="ECO:0000313" key="3">
    <source>
        <dbReference type="Proteomes" id="UP000299102"/>
    </source>
</evidence>
<gene>
    <name evidence="2" type="ORF">EVAR_76899_1</name>
</gene>
<name>A0A4C1SHM8_EUMVA</name>
<dbReference type="AlphaFoldDB" id="A0A4C1SHM8"/>
<accession>A0A4C1SHM8</accession>
<protein>
    <submittedName>
        <fullName evidence="2">Uncharacterized protein</fullName>
    </submittedName>
</protein>
<keyword evidence="3" id="KW-1185">Reference proteome</keyword>
<evidence type="ECO:0000256" key="1">
    <source>
        <dbReference type="SAM" id="MobiDB-lite"/>
    </source>
</evidence>
<proteinExistence type="predicted"/>
<sequence length="175" mass="19099">MIKGKHRKRTERQSEQQPRGKRPCACAAVVCHYTAIKFRGARGRTPVGAARRRPRFVVSCSAGAPWARWTHDATRCWRRCCGGIARVRLRGDARRACGIAAHAALRARVRARGLAVPAGARGAAARRASDRAQTQAGAAYVGNHRPTGPIRPAVRFDPAVAGPIILKNFMSNIYR</sequence>
<dbReference type="Proteomes" id="UP000299102">
    <property type="component" value="Unassembled WGS sequence"/>
</dbReference>
<evidence type="ECO:0000313" key="2">
    <source>
        <dbReference type="EMBL" id="GBP00621.1"/>
    </source>
</evidence>
<comment type="caution">
    <text evidence="2">The sequence shown here is derived from an EMBL/GenBank/DDBJ whole genome shotgun (WGS) entry which is preliminary data.</text>
</comment>
<organism evidence="2 3">
    <name type="scientific">Eumeta variegata</name>
    <name type="common">Bagworm moth</name>
    <name type="synonym">Eumeta japonica</name>
    <dbReference type="NCBI Taxonomy" id="151549"/>
    <lineage>
        <taxon>Eukaryota</taxon>
        <taxon>Metazoa</taxon>
        <taxon>Ecdysozoa</taxon>
        <taxon>Arthropoda</taxon>
        <taxon>Hexapoda</taxon>
        <taxon>Insecta</taxon>
        <taxon>Pterygota</taxon>
        <taxon>Neoptera</taxon>
        <taxon>Endopterygota</taxon>
        <taxon>Lepidoptera</taxon>
        <taxon>Glossata</taxon>
        <taxon>Ditrysia</taxon>
        <taxon>Tineoidea</taxon>
        <taxon>Psychidae</taxon>
        <taxon>Oiketicinae</taxon>
        <taxon>Eumeta</taxon>
    </lineage>
</organism>
<feature type="region of interest" description="Disordered" evidence="1">
    <location>
        <begin position="125"/>
        <end position="144"/>
    </location>
</feature>
<reference evidence="2 3" key="1">
    <citation type="journal article" date="2019" name="Commun. Biol.">
        <title>The bagworm genome reveals a unique fibroin gene that provides high tensile strength.</title>
        <authorList>
            <person name="Kono N."/>
            <person name="Nakamura H."/>
            <person name="Ohtoshi R."/>
            <person name="Tomita M."/>
            <person name="Numata K."/>
            <person name="Arakawa K."/>
        </authorList>
    </citation>
    <scope>NUCLEOTIDE SEQUENCE [LARGE SCALE GENOMIC DNA]</scope>
</reference>
<dbReference type="EMBL" id="BGZK01000006">
    <property type="protein sequence ID" value="GBP00621.1"/>
    <property type="molecule type" value="Genomic_DNA"/>
</dbReference>